<dbReference type="STRING" id="168276.SAMN05444580_104167"/>
<evidence type="ECO:0000256" key="2">
    <source>
        <dbReference type="SAM" id="SignalP"/>
    </source>
</evidence>
<dbReference type="EMBL" id="FNAB01000004">
    <property type="protein sequence ID" value="SDD39827.1"/>
    <property type="molecule type" value="Genomic_DNA"/>
</dbReference>
<gene>
    <name evidence="3" type="ORF">SAMN05444580_104167</name>
</gene>
<accession>A0A1G6UGW7</accession>
<evidence type="ECO:0000256" key="1">
    <source>
        <dbReference type="SAM" id="MobiDB-lite"/>
    </source>
</evidence>
<dbReference type="AlphaFoldDB" id="A0A1G6UGW7"/>
<keyword evidence="4" id="KW-1185">Reference proteome</keyword>
<feature type="compositionally biased region" description="Gly residues" evidence="1">
    <location>
        <begin position="175"/>
        <end position="190"/>
    </location>
</feature>
<protein>
    <recommendedName>
        <fullName evidence="5">Glycine rich protein</fullName>
    </recommendedName>
</protein>
<sequence>MSVRVTQAKSTGRVRRGFGIAAVLGLAVAGSALSGGAGVAGAADTYAECTMSGKLTTCGYAGSTKEQVLVVPATVNSMRVTAIGGTGNGAEAGPGGLGGKVDADLPVTPGSKLYLRVGVDGGTGISRGGGYTSISTVSFEADPVGALNSRILVAPGGGGGTTGKPGGNAATSAPGAGGGQAGTATAGGKGTADSQDGALGAGGEGTGGGGGGGLYGGGGGTDAGGGGSFLVPAGGTQSLADAGTQASVHLTFALTPACGSVCDFLGSGSSTGSTIGSLNDLFSGSSDTGSLGS</sequence>
<name>A0A1G6UGW7_9NOCA</name>
<feature type="region of interest" description="Disordered" evidence="1">
    <location>
        <begin position="157"/>
        <end position="205"/>
    </location>
</feature>
<dbReference type="RefSeq" id="WP_169888278.1">
    <property type="nucleotide sequence ID" value="NZ_FNAB01000004.1"/>
</dbReference>
<evidence type="ECO:0008006" key="5">
    <source>
        <dbReference type="Google" id="ProtNLM"/>
    </source>
</evidence>
<reference evidence="3 4" key="1">
    <citation type="submission" date="2016-10" db="EMBL/GenBank/DDBJ databases">
        <authorList>
            <person name="de Groot N.N."/>
        </authorList>
    </citation>
    <scope>NUCLEOTIDE SEQUENCE [LARGE SCALE GENOMIC DNA]</scope>
    <source>
        <strain evidence="3 4">JCM 11308</strain>
    </source>
</reference>
<feature type="compositionally biased region" description="Gly residues" evidence="1">
    <location>
        <begin position="157"/>
        <end position="166"/>
    </location>
</feature>
<keyword evidence="2" id="KW-0732">Signal</keyword>
<evidence type="ECO:0000313" key="3">
    <source>
        <dbReference type="EMBL" id="SDD39827.1"/>
    </source>
</evidence>
<evidence type="ECO:0000313" key="4">
    <source>
        <dbReference type="Proteomes" id="UP000199417"/>
    </source>
</evidence>
<organism evidence="3 4">
    <name type="scientific">Rhodococcus tukisamuensis</name>
    <dbReference type="NCBI Taxonomy" id="168276"/>
    <lineage>
        <taxon>Bacteria</taxon>
        <taxon>Bacillati</taxon>
        <taxon>Actinomycetota</taxon>
        <taxon>Actinomycetes</taxon>
        <taxon>Mycobacteriales</taxon>
        <taxon>Nocardiaceae</taxon>
        <taxon>Rhodococcus</taxon>
    </lineage>
</organism>
<feature type="chain" id="PRO_5011649090" description="Glycine rich protein" evidence="2">
    <location>
        <begin position="43"/>
        <end position="293"/>
    </location>
</feature>
<proteinExistence type="predicted"/>
<feature type="signal peptide" evidence="2">
    <location>
        <begin position="1"/>
        <end position="42"/>
    </location>
</feature>
<dbReference type="Proteomes" id="UP000199417">
    <property type="component" value="Unassembled WGS sequence"/>
</dbReference>